<dbReference type="InterPro" id="IPR032389">
    <property type="entry name" value="GspB_C"/>
</dbReference>
<protein>
    <submittedName>
        <fullName evidence="3">General secretion pathway protein GspB</fullName>
    </submittedName>
</protein>
<keyword evidence="1" id="KW-0472">Membrane</keyword>
<evidence type="ECO:0000313" key="4">
    <source>
        <dbReference type="Proteomes" id="UP000632828"/>
    </source>
</evidence>
<dbReference type="Pfam" id="PF16537">
    <property type="entry name" value="T2SSB"/>
    <property type="match status" value="1"/>
</dbReference>
<dbReference type="AlphaFoldDB" id="A0A8J6UPF2"/>
<evidence type="ECO:0000256" key="1">
    <source>
        <dbReference type="SAM" id="Phobius"/>
    </source>
</evidence>
<dbReference type="GO" id="GO:0015627">
    <property type="term" value="C:type II protein secretion system complex"/>
    <property type="evidence" value="ECO:0007669"/>
    <property type="project" value="InterPro"/>
</dbReference>
<keyword evidence="1" id="KW-1133">Transmembrane helix</keyword>
<reference evidence="3" key="1">
    <citation type="submission" date="2020-09" db="EMBL/GenBank/DDBJ databases">
        <title>Pelobacter alkaliphilus sp. nov., a novel anaerobic arsenate-reducing bacterium from terrestrial mud volcano.</title>
        <authorList>
            <person name="Khomyakova M.A."/>
            <person name="Merkel A.Y."/>
            <person name="Slobodkin A.I."/>
        </authorList>
    </citation>
    <scope>NUCLEOTIDE SEQUENCE</scope>
    <source>
        <strain evidence="3">M08fum</strain>
    </source>
</reference>
<keyword evidence="1" id="KW-0812">Transmembrane</keyword>
<accession>A0A8J6UPF2</accession>
<gene>
    <name evidence="3" type="ORF">ICT70_08440</name>
</gene>
<sequence>MSFILDALKKSEHKRRAQAGGESVALFELYDKKIIARRRSLQLLMIVLLLAILLLLGVLVWQRPWNATNRSEMPEIGIAEPSVPAPAAQPPVVIPAPTAQSHEDLEPAPQSLVAQTGEPAAAVSAPSAEALQPVPVPVQGPAAEPVIMTTPPPLENQVYAISDLPTEVRRRLPPLQMALHAYNAADAAASLVQINGHLVREGTQIADNLSVDEITSNGAILRSGRYRFLLPRRGQ</sequence>
<evidence type="ECO:0000313" key="3">
    <source>
        <dbReference type="EMBL" id="MBD1400694.1"/>
    </source>
</evidence>
<proteinExistence type="predicted"/>
<dbReference type="Proteomes" id="UP000632828">
    <property type="component" value="Unassembled WGS sequence"/>
</dbReference>
<feature type="domain" description="Type II secretion system protein GspB C-terminal" evidence="2">
    <location>
        <begin position="172"/>
        <end position="231"/>
    </location>
</feature>
<keyword evidence="4" id="KW-1185">Reference proteome</keyword>
<organism evidence="3 4">
    <name type="scientific">Pelovirga terrestris</name>
    <dbReference type="NCBI Taxonomy" id="2771352"/>
    <lineage>
        <taxon>Bacteria</taxon>
        <taxon>Pseudomonadati</taxon>
        <taxon>Thermodesulfobacteriota</taxon>
        <taxon>Desulfuromonadia</taxon>
        <taxon>Geobacterales</taxon>
        <taxon>Geobacteraceae</taxon>
        <taxon>Pelovirga</taxon>
    </lineage>
</organism>
<dbReference type="RefSeq" id="WP_191155489.1">
    <property type="nucleotide sequence ID" value="NZ_JACWUN010000008.1"/>
</dbReference>
<name>A0A8J6UPF2_9BACT</name>
<evidence type="ECO:0000259" key="2">
    <source>
        <dbReference type="Pfam" id="PF16537"/>
    </source>
</evidence>
<dbReference type="EMBL" id="JACWUN010000008">
    <property type="protein sequence ID" value="MBD1400694.1"/>
    <property type="molecule type" value="Genomic_DNA"/>
</dbReference>
<comment type="caution">
    <text evidence="3">The sequence shown here is derived from an EMBL/GenBank/DDBJ whole genome shotgun (WGS) entry which is preliminary data.</text>
</comment>
<feature type="transmembrane region" description="Helical" evidence="1">
    <location>
        <begin position="41"/>
        <end position="61"/>
    </location>
</feature>